<dbReference type="Proteomes" id="UP000504607">
    <property type="component" value="Unplaced"/>
</dbReference>
<dbReference type="Pfam" id="PF04209">
    <property type="entry name" value="HgmA_C"/>
    <property type="match status" value="1"/>
</dbReference>
<dbReference type="InterPro" id="IPR046451">
    <property type="entry name" value="HgmA_C"/>
</dbReference>
<dbReference type="InParanoid" id="A0A6J0PBE5"/>
<evidence type="ECO:0000313" key="3">
    <source>
        <dbReference type="RefSeq" id="XP_019701782.1"/>
    </source>
</evidence>
<dbReference type="RefSeq" id="XP_019701782.1">
    <property type="nucleotide sequence ID" value="XM_019846223.1"/>
</dbReference>
<feature type="domain" description="Homogentisate 1,2-dioxygenase C-terminal" evidence="1">
    <location>
        <begin position="12"/>
        <end position="63"/>
    </location>
</feature>
<keyword evidence="2" id="KW-1185">Reference proteome</keyword>
<accession>A0A6J0PBE5</accession>
<name>A0A6J0PBE5_ELAGV</name>
<dbReference type="OrthoDB" id="1640428at2759"/>
<evidence type="ECO:0000259" key="1">
    <source>
        <dbReference type="Pfam" id="PF04209"/>
    </source>
</evidence>
<organism evidence="2 3">
    <name type="scientific">Elaeis guineensis var. tenera</name>
    <name type="common">Oil palm</name>
    <dbReference type="NCBI Taxonomy" id="51953"/>
    <lineage>
        <taxon>Eukaryota</taxon>
        <taxon>Viridiplantae</taxon>
        <taxon>Streptophyta</taxon>
        <taxon>Embryophyta</taxon>
        <taxon>Tracheophyta</taxon>
        <taxon>Spermatophyta</taxon>
        <taxon>Magnoliopsida</taxon>
        <taxon>Liliopsida</taxon>
        <taxon>Arecaceae</taxon>
        <taxon>Arecoideae</taxon>
        <taxon>Cocoseae</taxon>
        <taxon>Elaeidinae</taxon>
        <taxon>Elaeis</taxon>
    </lineage>
</organism>
<sequence>MDLALRHNEATIACSEGAEPFRTSGTMALMFQFSLIPGVCPWALESPIVDAEYYRCWIGLRSHLSLNGRQAVNGSVTPSSGVLLGDNAVHEDGSND</sequence>
<evidence type="ECO:0000313" key="2">
    <source>
        <dbReference type="Proteomes" id="UP000504607"/>
    </source>
</evidence>
<reference evidence="3" key="1">
    <citation type="submission" date="2025-08" db="UniProtKB">
        <authorList>
            <consortium name="RefSeq"/>
        </authorList>
    </citation>
    <scope>IDENTIFICATION</scope>
</reference>
<proteinExistence type="predicted"/>
<gene>
    <name evidence="3" type="primary">LOC105032200</name>
</gene>
<dbReference type="AlphaFoldDB" id="A0A6J0PBE5"/>
<protein>
    <submittedName>
        <fullName evidence="3">Homogentisate 1,2-dioxygenase</fullName>
    </submittedName>
</protein>